<evidence type="ECO:0000313" key="3">
    <source>
        <dbReference type="Proteomes" id="UP000541444"/>
    </source>
</evidence>
<gene>
    <name evidence="2" type="ORF">GIB67_031317</name>
</gene>
<evidence type="ECO:0000313" key="2">
    <source>
        <dbReference type="EMBL" id="KAF6174793.1"/>
    </source>
</evidence>
<dbReference type="Proteomes" id="UP000541444">
    <property type="component" value="Unassembled WGS sequence"/>
</dbReference>
<sequence length="126" mass="14508">MSPHISLTDLQAMRHTSFLDYEQFVIGEERETCALYWVDQTGETARDAQRLQELTDENATLRRHLDSVDGQLYVHDLHLRRERDVRVAPLPPGGGMRMRQPRSGLQTREGGTSRRGRRTGDDYDPS</sequence>
<dbReference type="AlphaFoldDB" id="A0A7J7P646"/>
<keyword evidence="3" id="KW-1185">Reference proteome</keyword>
<organism evidence="2 3">
    <name type="scientific">Kingdonia uniflora</name>
    <dbReference type="NCBI Taxonomy" id="39325"/>
    <lineage>
        <taxon>Eukaryota</taxon>
        <taxon>Viridiplantae</taxon>
        <taxon>Streptophyta</taxon>
        <taxon>Embryophyta</taxon>
        <taxon>Tracheophyta</taxon>
        <taxon>Spermatophyta</taxon>
        <taxon>Magnoliopsida</taxon>
        <taxon>Ranunculales</taxon>
        <taxon>Circaeasteraceae</taxon>
        <taxon>Kingdonia</taxon>
    </lineage>
</organism>
<comment type="caution">
    <text evidence="2">The sequence shown here is derived from an EMBL/GenBank/DDBJ whole genome shotgun (WGS) entry which is preliminary data.</text>
</comment>
<proteinExistence type="predicted"/>
<feature type="region of interest" description="Disordered" evidence="1">
    <location>
        <begin position="84"/>
        <end position="126"/>
    </location>
</feature>
<evidence type="ECO:0000256" key="1">
    <source>
        <dbReference type="SAM" id="MobiDB-lite"/>
    </source>
</evidence>
<dbReference type="EMBL" id="JACGCM010000243">
    <property type="protein sequence ID" value="KAF6174793.1"/>
    <property type="molecule type" value="Genomic_DNA"/>
</dbReference>
<reference evidence="2 3" key="1">
    <citation type="journal article" date="2020" name="IScience">
        <title>Genome Sequencing of the Endangered Kingdonia uniflora (Circaeasteraceae, Ranunculales) Reveals Potential Mechanisms of Evolutionary Specialization.</title>
        <authorList>
            <person name="Sun Y."/>
            <person name="Deng T."/>
            <person name="Zhang A."/>
            <person name="Moore M.J."/>
            <person name="Landis J.B."/>
            <person name="Lin N."/>
            <person name="Zhang H."/>
            <person name="Zhang X."/>
            <person name="Huang J."/>
            <person name="Zhang X."/>
            <person name="Sun H."/>
            <person name="Wang H."/>
        </authorList>
    </citation>
    <scope>NUCLEOTIDE SEQUENCE [LARGE SCALE GENOMIC DNA]</scope>
    <source>
        <strain evidence="2">TB1705</strain>
        <tissue evidence="2">Leaf</tissue>
    </source>
</reference>
<protein>
    <submittedName>
        <fullName evidence="2">Uncharacterized protein</fullName>
    </submittedName>
</protein>
<accession>A0A7J7P646</accession>
<name>A0A7J7P646_9MAGN</name>